<comment type="caution">
    <text evidence="1">The sequence shown here is derived from an EMBL/GenBank/DDBJ whole genome shotgun (WGS) entry which is preliminary data.</text>
</comment>
<sequence length="83" mass="9790">MALESGEVNELFFFPMLRRELRRQLEQTPDMLRLVGLRDCVKELTGARRWTPRCQHLHDRIVNFIRVCLQTDAQGKHCGVVVR</sequence>
<dbReference type="EMBL" id="VSSQ01127760">
    <property type="protein sequence ID" value="MPN56886.1"/>
    <property type="molecule type" value="Genomic_DNA"/>
</dbReference>
<accession>A0A645J0B1</accession>
<evidence type="ECO:0000313" key="1">
    <source>
        <dbReference type="EMBL" id="MPN56886.1"/>
    </source>
</evidence>
<organism evidence="1">
    <name type="scientific">bioreactor metagenome</name>
    <dbReference type="NCBI Taxonomy" id="1076179"/>
    <lineage>
        <taxon>unclassified sequences</taxon>
        <taxon>metagenomes</taxon>
        <taxon>ecological metagenomes</taxon>
    </lineage>
</organism>
<proteinExistence type="predicted"/>
<gene>
    <name evidence="1" type="ORF">SDC9_204579</name>
</gene>
<reference evidence="1" key="1">
    <citation type="submission" date="2019-08" db="EMBL/GenBank/DDBJ databases">
        <authorList>
            <person name="Kucharzyk K."/>
            <person name="Murdoch R.W."/>
            <person name="Higgins S."/>
            <person name="Loffler F."/>
        </authorList>
    </citation>
    <scope>NUCLEOTIDE SEQUENCE</scope>
</reference>
<protein>
    <submittedName>
        <fullName evidence="1">Uncharacterized protein</fullName>
    </submittedName>
</protein>
<name>A0A645J0B1_9ZZZZ</name>
<dbReference type="AlphaFoldDB" id="A0A645J0B1"/>